<dbReference type="AlphaFoldDB" id="A0A0L8HSX1"/>
<dbReference type="OrthoDB" id="9979734at2759"/>
<sequence length="287" mass="33508">MSQAMGRRFGIINSKPCKFTNYLQPNKINWTIDPKELQGLKSHHLRLIDNKRYLSSLQSADLERSHPEDVLYVSTNVIYFHALIENPHYKKQLLWASQMSYGNLFAKMMNLLFRFNNHIQEKFDKFFKVNIPEPNMHLVCAQIRIGQNPSVPGDSPRNSMSNIQIVWNLLNKYNTSKYKIFVTTDSEEVQAIASNKFASQIANNSGEIFHVDRIRNGVNKICDNLSKVFMDQYILTKCDTLIVSRSGYGENAVIMRQKENNLFYFRNGNITRISKEKLSRIWKKTWL</sequence>
<evidence type="ECO:0000313" key="1">
    <source>
        <dbReference type="EMBL" id="KOF91835.1"/>
    </source>
</evidence>
<organism evidence="1">
    <name type="scientific">Octopus bimaculoides</name>
    <name type="common">California two-spotted octopus</name>
    <dbReference type="NCBI Taxonomy" id="37653"/>
    <lineage>
        <taxon>Eukaryota</taxon>
        <taxon>Metazoa</taxon>
        <taxon>Spiralia</taxon>
        <taxon>Lophotrochozoa</taxon>
        <taxon>Mollusca</taxon>
        <taxon>Cephalopoda</taxon>
        <taxon>Coleoidea</taxon>
        <taxon>Octopodiformes</taxon>
        <taxon>Octopoda</taxon>
        <taxon>Incirrata</taxon>
        <taxon>Octopodidae</taxon>
        <taxon>Octopus</taxon>
    </lineage>
</organism>
<gene>
    <name evidence="1" type="ORF">OCBIM_22007988mg</name>
</gene>
<accession>A0A0L8HSX1</accession>
<dbReference type="Gene3D" id="3.40.50.11350">
    <property type="match status" value="1"/>
</dbReference>
<reference evidence="1" key="1">
    <citation type="submission" date="2015-07" db="EMBL/GenBank/DDBJ databases">
        <title>MeaNS - Measles Nucleotide Surveillance Program.</title>
        <authorList>
            <person name="Tran T."/>
            <person name="Druce J."/>
        </authorList>
    </citation>
    <scope>NUCLEOTIDE SEQUENCE</scope>
    <source>
        <strain evidence="1">UCB-OBI-ISO-001</strain>
        <tissue evidence="1">Gonad</tissue>
    </source>
</reference>
<evidence type="ECO:0008006" key="2">
    <source>
        <dbReference type="Google" id="ProtNLM"/>
    </source>
</evidence>
<dbReference type="EMBL" id="KQ417469">
    <property type="protein sequence ID" value="KOF91835.1"/>
    <property type="molecule type" value="Genomic_DNA"/>
</dbReference>
<proteinExistence type="predicted"/>
<name>A0A0L8HSX1_OCTBM</name>
<dbReference type="STRING" id="37653.A0A0L8HSX1"/>
<protein>
    <recommendedName>
        <fullName evidence="2">GT23 domain-containing protein</fullName>
    </recommendedName>
</protein>